<name>A0A9P4NPN1_9PEZI</name>
<evidence type="ECO:0000313" key="18">
    <source>
        <dbReference type="Proteomes" id="UP000800235"/>
    </source>
</evidence>
<protein>
    <recommendedName>
        <fullName evidence="15">lytic cellulose monooxygenase (C4-dehydrogenating)</fullName>
        <ecNumber evidence="15">1.14.99.56</ecNumber>
    </recommendedName>
</protein>
<gene>
    <name evidence="17" type="ORF">EJ08DRAFT_591441</name>
</gene>
<keyword evidence="3" id="KW-0964">Secreted</keyword>
<dbReference type="EMBL" id="MU007050">
    <property type="protein sequence ID" value="KAF2429108.1"/>
    <property type="molecule type" value="Genomic_DNA"/>
</dbReference>
<dbReference type="InterPro" id="IPR049892">
    <property type="entry name" value="AA9"/>
</dbReference>
<evidence type="ECO:0000256" key="11">
    <source>
        <dbReference type="ARBA" id="ARBA00023277"/>
    </source>
</evidence>
<comment type="caution">
    <text evidence="17">The sequence shown here is derived from an EMBL/GenBank/DDBJ whole genome shotgun (WGS) entry which is preliminary data.</text>
</comment>
<evidence type="ECO:0000256" key="5">
    <source>
        <dbReference type="ARBA" id="ARBA00022729"/>
    </source>
</evidence>
<dbReference type="PANTHER" id="PTHR33353:SF10">
    <property type="entry name" value="ENDO-BETA-1,4-GLUCANASE D"/>
    <property type="match status" value="1"/>
</dbReference>
<evidence type="ECO:0000256" key="2">
    <source>
        <dbReference type="ARBA" id="ARBA00004613"/>
    </source>
</evidence>
<dbReference type="CDD" id="cd21175">
    <property type="entry name" value="LPMO_AA9"/>
    <property type="match status" value="1"/>
</dbReference>
<keyword evidence="12" id="KW-0624">Polysaccharide degradation</keyword>
<comment type="cofactor">
    <cofactor evidence="1">
        <name>Cu(2+)</name>
        <dbReference type="ChEBI" id="CHEBI:29036"/>
    </cofactor>
</comment>
<evidence type="ECO:0000256" key="12">
    <source>
        <dbReference type="ARBA" id="ARBA00023326"/>
    </source>
</evidence>
<evidence type="ECO:0000256" key="14">
    <source>
        <dbReference type="ARBA" id="ARBA00045077"/>
    </source>
</evidence>
<dbReference type="GO" id="GO:0016787">
    <property type="term" value="F:hydrolase activity"/>
    <property type="evidence" value="ECO:0007669"/>
    <property type="project" value="UniProtKB-KW"/>
</dbReference>
<dbReference type="Pfam" id="PF03443">
    <property type="entry name" value="AA9"/>
    <property type="match status" value="1"/>
</dbReference>
<evidence type="ECO:0000256" key="7">
    <source>
        <dbReference type="ARBA" id="ARBA00023002"/>
    </source>
</evidence>
<comment type="similarity">
    <text evidence="13">Belongs to the polysaccharide monooxygenase AA9 family.</text>
</comment>
<reference evidence="17" key="1">
    <citation type="journal article" date="2020" name="Stud. Mycol.">
        <title>101 Dothideomycetes genomes: a test case for predicting lifestyles and emergence of pathogens.</title>
        <authorList>
            <person name="Haridas S."/>
            <person name="Albert R."/>
            <person name="Binder M."/>
            <person name="Bloem J."/>
            <person name="Labutti K."/>
            <person name="Salamov A."/>
            <person name="Andreopoulos B."/>
            <person name="Baker S."/>
            <person name="Barry K."/>
            <person name="Bills G."/>
            <person name="Bluhm B."/>
            <person name="Cannon C."/>
            <person name="Castanera R."/>
            <person name="Culley D."/>
            <person name="Daum C."/>
            <person name="Ezra D."/>
            <person name="Gonzalez J."/>
            <person name="Henrissat B."/>
            <person name="Kuo A."/>
            <person name="Liang C."/>
            <person name="Lipzen A."/>
            <person name="Lutzoni F."/>
            <person name="Magnuson J."/>
            <person name="Mondo S."/>
            <person name="Nolan M."/>
            <person name="Ohm R."/>
            <person name="Pangilinan J."/>
            <person name="Park H.-J."/>
            <person name="Ramirez L."/>
            <person name="Alfaro M."/>
            <person name="Sun H."/>
            <person name="Tritt A."/>
            <person name="Yoshinaga Y."/>
            <person name="Zwiers L.-H."/>
            <person name="Turgeon B."/>
            <person name="Goodwin S."/>
            <person name="Spatafora J."/>
            <person name="Crous P."/>
            <person name="Grigoriev I."/>
        </authorList>
    </citation>
    <scope>NUCLEOTIDE SEQUENCE</scope>
    <source>
        <strain evidence="17">CBS 130266</strain>
    </source>
</reference>
<dbReference type="AlphaFoldDB" id="A0A9P4NPN1"/>
<organism evidence="17 18">
    <name type="scientific">Tothia fuscella</name>
    <dbReference type="NCBI Taxonomy" id="1048955"/>
    <lineage>
        <taxon>Eukaryota</taxon>
        <taxon>Fungi</taxon>
        <taxon>Dikarya</taxon>
        <taxon>Ascomycota</taxon>
        <taxon>Pezizomycotina</taxon>
        <taxon>Dothideomycetes</taxon>
        <taxon>Pleosporomycetidae</taxon>
        <taxon>Venturiales</taxon>
        <taxon>Cylindrosympodiaceae</taxon>
        <taxon>Tothia</taxon>
    </lineage>
</organism>
<proteinExistence type="inferred from homology"/>
<evidence type="ECO:0000256" key="4">
    <source>
        <dbReference type="ARBA" id="ARBA00022723"/>
    </source>
</evidence>
<keyword evidence="17" id="KW-0378">Hydrolase</keyword>
<keyword evidence="5" id="KW-0732">Signal</keyword>
<dbReference type="OrthoDB" id="4849160at2759"/>
<evidence type="ECO:0000256" key="9">
    <source>
        <dbReference type="ARBA" id="ARBA00023033"/>
    </source>
</evidence>
<feature type="domain" description="Auxiliary Activity family 9 catalytic" evidence="16">
    <location>
        <begin position="17"/>
        <end position="232"/>
    </location>
</feature>
<dbReference type="GO" id="GO:0004497">
    <property type="term" value="F:monooxygenase activity"/>
    <property type="evidence" value="ECO:0007669"/>
    <property type="project" value="UniProtKB-KW"/>
</dbReference>
<keyword evidence="11" id="KW-0119">Carbohydrate metabolism</keyword>
<evidence type="ECO:0000313" key="17">
    <source>
        <dbReference type="EMBL" id="KAF2429108.1"/>
    </source>
</evidence>
<accession>A0A9P4NPN1</accession>
<evidence type="ECO:0000256" key="8">
    <source>
        <dbReference type="ARBA" id="ARBA00023008"/>
    </source>
</evidence>
<evidence type="ECO:0000256" key="15">
    <source>
        <dbReference type="ARBA" id="ARBA00047174"/>
    </source>
</evidence>
<dbReference type="PANTHER" id="PTHR33353">
    <property type="entry name" value="PUTATIVE (AFU_ORTHOLOGUE AFUA_1G12560)-RELATED"/>
    <property type="match status" value="1"/>
</dbReference>
<dbReference type="GO" id="GO:0005576">
    <property type="term" value="C:extracellular region"/>
    <property type="evidence" value="ECO:0007669"/>
    <property type="project" value="UniProtKB-SubCell"/>
</dbReference>
<dbReference type="EC" id="1.14.99.56" evidence="15"/>
<keyword evidence="7" id="KW-0560">Oxidoreductase</keyword>
<evidence type="ECO:0000256" key="3">
    <source>
        <dbReference type="ARBA" id="ARBA00022525"/>
    </source>
</evidence>
<keyword evidence="6" id="KW-0136">Cellulose degradation</keyword>
<comment type="catalytic activity">
    <reaction evidence="14">
        <text>[(1-&gt;4)-beta-D-glucosyl]n+m + reduced acceptor + O2 = 4-dehydro-beta-D-glucosyl-[(1-&gt;4)-beta-D-glucosyl]n-1 + [(1-&gt;4)-beta-D-glucosyl]m + acceptor + H2O.</text>
        <dbReference type="EC" id="1.14.99.56"/>
    </reaction>
</comment>
<keyword evidence="4" id="KW-0479">Metal-binding</keyword>
<sequence>MRYIFSAAAYAGLAAAHGYVKSYTVDGTTYPAFHKSLDLDPKYNVKRVDWGYAKGGPPVDNVTAPEITCRSHPLIDPALTAIARAGANITFKWSDWFTNHKGPVLTYMGEIKDGQKPEDVDFFKISEATYDPRTMRWGTDWLIEDNDNYYTSTIPSDVKPGTYIVRHELIALHNALNDDYIKKISGAQIYPQCLKVQVLGDGTATPKDTVKFPGGYKWDDKGILMNLYYGPNEYISPGPAVYKPQMASPPKGPLPVVKETGEVTGPLAAEYKQLRAKQEASFENTVHGDR</sequence>
<evidence type="ECO:0000259" key="16">
    <source>
        <dbReference type="Pfam" id="PF03443"/>
    </source>
</evidence>
<dbReference type="InterPro" id="IPR005103">
    <property type="entry name" value="AA9_LPMO"/>
</dbReference>
<evidence type="ECO:0000256" key="1">
    <source>
        <dbReference type="ARBA" id="ARBA00001973"/>
    </source>
</evidence>
<dbReference type="Proteomes" id="UP000800235">
    <property type="component" value="Unassembled WGS sequence"/>
</dbReference>
<dbReference type="GO" id="GO:0030245">
    <property type="term" value="P:cellulose catabolic process"/>
    <property type="evidence" value="ECO:0007669"/>
    <property type="project" value="UniProtKB-KW"/>
</dbReference>
<keyword evidence="8" id="KW-0186">Copper</keyword>
<comment type="subcellular location">
    <subcellularLocation>
        <location evidence="2">Secreted</location>
    </subcellularLocation>
</comment>
<keyword evidence="10" id="KW-1015">Disulfide bond</keyword>
<dbReference type="Gene3D" id="2.70.50.70">
    <property type="match status" value="1"/>
</dbReference>
<keyword evidence="9" id="KW-0503">Monooxygenase</keyword>
<dbReference type="GO" id="GO:0046872">
    <property type="term" value="F:metal ion binding"/>
    <property type="evidence" value="ECO:0007669"/>
    <property type="project" value="UniProtKB-KW"/>
</dbReference>
<keyword evidence="18" id="KW-1185">Reference proteome</keyword>
<evidence type="ECO:0000256" key="6">
    <source>
        <dbReference type="ARBA" id="ARBA00023001"/>
    </source>
</evidence>
<evidence type="ECO:0000256" key="13">
    <source>
        <dbReference type="ARBA" id="ARBA00044502"/>
    </source>
</evidence>
<evidence type="ECO:0000256" key="10">
    <source>
        <dbReference type="ARBA" id="ARBA00023157"/>
    </source>
</evidence>